<protein>
    <submittedName>
        <fullName evidence="1">Uncharacterized protein</fullName>
    </submittedName>
</protein>
<dbReference type="AlphaFoldDB" id="A0A0C9UNG2"/>
<evidence type="ECO:0000313" key="1">
    <source>
        <dbReference type="EMBL" id="KIJ44538.1"/>
    </source>
</evidence>
<evidence type="ECO:0000313" key="2">
    <source>
        <dbReference type="Proteomes" id="UP000054279"/>
    </source>
</evidence>
<gene>
    <name evidence="1" type="ORF">M422DRAFT_252151</name>
</gene>
<organism evidence="1 2">
    <name type="scientific">Sphaerobolus stellatus (strain SS14)</name>
    <dbReference type="NCBI Taxonomy" id="990650"/>
    <lineage>
        <taxon>Eukaryota</taxon>
        <taxon>Fungi</taxon>
        <taxon>Dikarya</taxon>
        <taxon>Basidiomycota</taxon>
        <taxon>Agaricomycotina</taxon>
        <taxon>Agaricomycetes</taxon>
        <taxon>Phallomycetidae</taxon>
        <taxon>Geastrales</taxon>
        <taxon>Sphaerobolaceae</taxon>
        <taxon>Sphaerobolus</taxon>
    </lineage>
</organism>
<keyword evidence="2" id="KW-1185">Reference proteome</keyword>
<name>A0A0C9UNG2_SPHS4</name>
<reference evidence="1 2" key="1">
    <citation type="submission" date="2014-06" db="EMBL/GenBank/DDBJ databases">
        <title>Evolutionary Origins and Diversification of the Mycorrhizal Mutualists.</title>
        <authorList>
            <consortium name="DOE Joint Genome Institute"/>
            <consortium name="Mycorrhizal Genomics Consortium"/>
            <person name="Kohler A."/>
            <person name="Kuo A."/>
            <person name="Nagy L.G."/>
            <person name="Floudas D."/>
            <person name="Copeland A."/>
            <person name="Barry K.W."/>
            <person name="Cichocki N."/>
            <person name="Veneault-Fourrey C."/>
            <person name="LaButti K."/>
            <person name="Lindquist E.A."/>
            <person name="Lipzen A."/>
            <person name="Lundell T."/>
            <person name="Morin E."/>
            <person name="Murat C."/>
            <person name="Riley R."/>
            <person name="Ohm R."/>
            <person name="Sun H."/>
            <person name="Tunlid A."/>
            <person name="Henrissat B."/>
            <person name="Grigoriev I.V."/>
            <person name="Hibbett D.S."/>
            <person name="Martin F."/>
        </authorList>
    </citation>
    <scope>NUCLEOTIDE SEQUENCE [LARGE SCALE GENOMIC DNA]</scope>
    <source>
        <strain evidence="1 2">SS14</strain>
    </source>
</reference>
<dbReference type="OrthoDB" id="3239511at2759"/>
<dbReference type="Proteomes" id="UP000054279">
    <property type="component" value="Unassembled WGS sequence"/>
</dbReference>
<sequence length="134" mass="15557">MDKTPHWHGLKHVKAVTSTEFMDGNSYKGILKIPLLFIVDLLPANSVFVHCIRLLDIMGAIVGLRVIREDQIKYLEDCLPKYEKYCITISHKHDKNFNYPKHHNLIHLLEELRAKGMTDNYSTRPGKGFQQEVQ</sequence>
<proteinExistence type="predicted"/>
<dbReference type="HOGENOM" id="CLU_101637_1_0_1"/>
<dbReference type="EMBL" id="KN837117">
    <property type="protein sequence ID" value="KIJ44538.1"/>
    <property type="molecule type" value="Genomic_DNA"/>
</dbReference>
<accession>A0A0C9UNG2</accession>